<dbReference type="InterPro" id="IPR036097">
    <property type="entry name" value="HisK_dim/P_sf"/>
</dbReference>
<dbReference type="InterPro" id="IPR003594">
    <property type="entry name" value="HATPase_dom"/>
</dbReference>
<feature type="modified residue" description="4-aspartylphosphate" evidence="6">
    <location>
        <position position="808"/>
    </location>
</feature>
<dbReference type="SUPFAM" id="SSF52172">
    <property type="entry name" value="CheY-like"/>
    <property type="match status" value="1"/>
</dbReference>
<sequence>MSDGVPAAPDEPQGFIDRDSLCFACPQPGLVLHSGQHGFRQGLSQLFDAAESNAAEQLVQLKNRLRQIRSEEFFCQLAEGLATITGAQYAFISKRILVDDQNVAVEMPPIGEPGSCLMAVGFYINDGKDMKQTIKNFKYHAWSCPCAYMKHDKIFVIPEKLNEFLETNANDLPIPVEAYLGVPLWAEDKCFAHFGVMWSPEGAAKRNLRWGYLEMLLHSLEDMILDRILDGVRMAGESTPTSSQRSPDIRPTKVVPHEAVTVAQSLKPYARSLSHELRTPMQGVVGMLDVMYATVQEAVEGHGDGALREVFQSLKENIEMVQDSSRRAVEAADNVVHAYDMNMGVPESPTSSVSDGESMNESEKKPDIVVAGNQMTLGLQKHKRRRESNSWEAGNSPKQQVTEEAWMSQRNLDETTTSRGRRRTRHGDLASAASAGSNASDEKAPMPRKTSPSVPNFASESTVAPGLRHTCVRDVIQYVINDSLKLGGRPESAVAKETEGGEIIEVLMNSPSGSPRIKTIEWSVEQSIPQTILIDERDLAKMISCVFLNALKFTDEGRIRLHARLNSTPRHKYIVLRVEDEGTGIPADFLAHLFKPFSREDDSLTRRSEGLGLGLLVARGLARKLGGDIHCVRSDTSGPNRGSEFELRIPITPGDPVSRSGTPLSSRSPSLRPRKPHGEANPAEKSRAPSPLVPPDKGPCVADSPQEHAESVSPKSDPVRDARPPRPKVSRSRRTSIKTISFDRELARRHPLNILVADDNMINRKLLVNMLQKLGYRNIRQAYNGVDVLRQMAVAREHQEQVDVILMDLWMPLMDGAQAARHILATQELGIKSPTILAVTADVTERAMKEAAESGMKGLMTKPFKLQDLEKLIVEYCTRAEHESTLGDDEDEAIGAV</sequence>
<feature type="domain" description="Response regulatory" evidence="9">
    <location>
        <begin position="753"/>
        <end position="877"/>
    </location>
</feature>
<dbReference type="SMART" id="SM00387">
    <property type="entry name" value="HATPase_c"/>
    <property type="match status" value="1"/>
</dbReference>
<evidence type="ECO:0000256" key="4">
    <source>
        <dbReference type="ARBA" id="ARBA00022679"/>
    </source>
</evidence>
<dbReference type="InterPro" id="IPR036890">
    <property type="entry name" value="HATPase_C_sf"/>
</dbReference>
<dbReference type="InterPro" id="IPR005467">
    <property type="entry name" value="His_kinase_dom"/>
</dbReference>
<dbReference type="Gene3D" id="3.30.565.10">
    <property type="entry name" value="Histidine kinase-like ATPase, C-terminal domain"/>
    <property type="match status" value="1"/>
</dbReference>
<dbReference type="CDD" id="cd17546">
    <property type="entry name" value="REC_hyHK_CKI1_RcsC-like"/>
    <property type="match status" value="1"/>
</dbReference>
<feature type="region of interest" description="Disordered" evidence="7">
    <location>
        <begin position="629"/>
        <end position="736"/>
    </location>
</feature>
<keyword evidence="11" id="KW-1185">Reference proteome</keyword>
<dbReference type="InterPro" id="IPR004358">
    <property type="entry name" value="Sig_transdc_His_kin-like_C"/>
</dbReference>
<feature type="compositionally biased region" description="Polar residues" evidence="7">
    <location>
        <begin position="348"/>
        <end position="359"/>
    </location>
</feature>
<comment type="catalytic activity">
    <reaction evidence="1">
        <text>ATP + protein L-histidine = ADP + protein N-phospho-L-histidine.</text>
        <dbReference type="EC" id="2.7.13.3"/>
    </reaction>
</comment>
<dbReference type="Pfam" id="PF00072">
    <property type="entry name" value="Response_reg"/>
    <property type="match status" value="1"/>
</dbReference>
<dbReference type="SUPFAM" id="SSF55874">
    <property type="entry name" value="ATPase domain of HSP90 chaperone/DNA topoisomerase II/histidine kinase"/>
    <property type="match status" value="1"/>
</dbReference>
<evidence type="ECO:0000256" key="1">
    <source>
        <dbReference type="ARBA" id="ARBA00000085"/>
    </source>
</evidence>
<reference evidence="10 11" key="1">
    <citation type="submission" date="2024-04" db="EMBL/GenBank/DDBJ databases">
        <title>Phyllosticta paracitricarpa is synonymous to the EU quarantine fungus P. citricarpa based on phylogenomic analyses.</title>
        <authorList>
            <consortium name="Lawrence Berkeley National Laboratory"/>
            <person name="Van Ingen-Buijs V.A."/>
            <person name="Van Westerhoven A.C."/>
            <person name="Haridas S."/>
            <person name="Skiadas P."/>
            <person name="Martin F."/>
            <person name="Groenewald J.Z."/>
            <person name="Crous P.W."/>
            <person name="Seidl M.F."/>
        </authorList>
    </citation>
    <scope>NUCLEOTIDE SEQUENCE [LARGE SCALE GENOMIC DNA]</scope>
    <source>
        <strain evidence="10 11">CBS 123371</strain>
    </source>
</reference>
<evidence type="ECO:0000259" key="8">
    <source>
        <dbReference type="PROSITE" id="PS50109"/>
    </source>
</evidence>
<accession>A0ABR1KVE6</accession>
<dbReference type="PRINTS" id="PR00344">
    <property type="entry name" value="BCTRLSENSOR"/>
</dbReference>
<dbReference type="InterPro" id="IPR001789">
    <property type="entry name" value="Sig_transdc_resp-reg_receiver"/>
</dbReference>
<dbReference type="PROSITE" id="PS50110">
    <property type="entry name" value="RESPONSE_REGULATORY"/>
    <property type="match status" value="1"/>
</dbReference>
<dbReference type="PANTHER" id="PTHR43047">
    <property type="entry name" value="TWO-COMPONENT HISTIDINE PROTEIN KINASE"/>
    <property type="match status" value="1"/>
</dbReference>
<protein>
    <recommendedName>
        <fullName evidence="2">histidine kinase</fullName>
        <ecNumber evidence="2">2.7.13.3</ecNumber>
    </recommendedName>
</protein>
<evidence type="ECO:0000256" key="5">
    <source>
        <dbReference type="ARBA" id="ARBA00022777"/>
    </source>
</evidence>
<dbReference type="InterPro" id="IPR011006">
    <property type="entry name" value="CheY-like_superfamily"/>
</dbReference>
<proteinExistence type="predicted"/>
<feature type="compositionally biased region" description="Low complexity" evidence="7">
    <location>
        <begin position="658"/>
        <end position="671"/>
    </location>
</feature>
<dbReference type="CDD" id="cd00082">
    <property type="entry name" value="HisKA"/>
    <property type="match status" value="1"/>
</dbReference>
<dbReference type="EC" id="2.7.13.3" evidence="2"/>
<evidence type="ECO:0000313" key="10">
    <source>
        <dbReference type="EMBL" id="KAK7522153.1"/>
    </source>
</evidence>
<organism evidence="10 11">
    <name type="scientific">Phyllosticta citriasiana</name>
    <dbReference type="NCBI Taxonomy" id="595635"/>
    <lineage>
        <taxon>Eukaryota</taxon>
        <taxon>Fungi</taxon>
        <taxon>Dikarya</taxon>
        <taxon>Ascomycota</taxon>
        <taxon>Pezizomycotina</taxon>
        <taxon>Dothideomycetes</taxon>
        <taxon>Dothideomycetes incertae sedis</taxon>
        <taxon>Botryosphaeriales</taxon>
        <taxon>Phyllostictaceae</taxon>
        <taxon>Phyllosticta</taxon>
    </lineage>
</organism>
<keyword evidence="4" id="KW-0808">Transferase</keyword>
<dbReference type="Gene3D" id="1.10.287.130">
    <property type="match status" value="1"/>
</dbReference>
<feature type="compositionally biased region" description="Polar residues" evidence="7">
    <location>
        <begin position="450"/>
        <end position="462"/>
    </location>
</feature>
<feature type="region of interest" description="Disordered" evidence="7">
    <location>
        <begin position="342"/>
        <end position="462"/>
    </location>
</feature>
<dbReference type="PROSITE" id="PS50109">
    <property type="entry name" value="HIS_KIN"/>
    <property type="match status" value="1"/>
</dbReference>
<name>A0ABR1KVE6_9PEZI</name>
<comment type="caution">
    <text evidence="10">The sequence shown here is derived from an EMBL/GenBank/DDBJ whole genome shotgun (WGS) entry which is preliminary data.</text>
</comment>
<evidence type="ECO:0000259" key="9">
    <source>
        <dbReference type="PROSITE" id="PS50110"/>
    </source>
</evidence>
<dbReference type="Pfam" id="PF02518">
    <property type="entry name" value="HATPase_c"/>
    <property type="match status" value="1"/>
</dbReference>
<dbReference type="InterPro" id="IPR003661">
    <property type="entry name" value="HisK_dim/P_dom"/>
</dbReference>
<feature type="compositionally biased region" description="Basic residues" evidence="7">
    <location>
        <begin position="725"/>
        <end position="736"/>
    </location>
</feature>
<keyword evidence="3 6" id="KW-0597">Phosphoprotein</keyword>
<evidence type="ECO:0000256" key="2">
    <source>
        <dbReference type="ARBA" id="ARBA00012438"/>
    </source>
</evidence>
<gene>
    <name evidence="10" type="ORF">IWZ03DRAFT_110847</name>
</gene>
<keyword evidence="5" id="KW-0418">Kinase</keyword>
<evidence type="ECO:0000256" key="6">
    <source>
        <dbReference type="PROSITE-ProRule" id="PRU00169"/>
    </source>
</evidence>
<dbReference type="Proteomes" id="UP001363622">
    <property type="component" value="Unassembled WGS sequence"/>
</dbReference>
<dbReference type="SMART" id="SM00448">
    <property type="entry name" value="REC"/>
    <property type="match status" value="1"/>
</dbReference>
<feature type="compositionally biased region" description="Basic and acidic residues" evidence="7">
    <location>
        <begin position="676"/>
        <end position="687"/>
    </location>
</feature>
<dbReference type="Gene3D" id="3.40.50.2300">
    <property type="match status" value="1"/>
</dbReference>
<feature type="compositionally biased region" description="Polar residues" evidence="7">
    <location>
        <begin position="390"/>
        <end position="402"/>
    </location>
</feature>
<dbReference type="EMBL" id="JBBPHU010000002">
    <property type="protein sequence ID" value="KAK7522153.1"/>
    <property type="molecule type" value="Genomic_DNA"/>
</dbReference>
<evidence type="ECO:0000313" key="11">
    <source>
        <dbReference type="Proteomes" id="UP001363622"/>
    </source>
</evidence>
<feature type="compositionally biased region" description="Low complexity" evidence="7">
    <location>
        <begin position="430"/>
        <end position="439"/>
    </location>
</feature>
<evidence type="ECO:0000256" key="3">
    <source>
        <dbReference type="ARBA" id="ARBA00022553"/>
    </source>
</evidence>
<dbReference type="SUPFAM" id="SSF47384">
    <property type="entry name" value="Homodimeric domain of signal transducing histidine kinase"/>
    <property type="match status" value="1"/>
</dbReference>
<evidence type="ECO:0000256" key="7">
    <source>
        <dbReference type="SAM" id="MobiDB-lite"/>
    </source>
</evidence>
<dbReference type="PANTHER" id="PTHR43047:SF2">
    <property type="entry name" value="HISTIDINE KINASE M7"/>
    <property type="match status" value="1"/>
</dbReference>
<feature type="domain" description="Histidine kinase" evidence="8">
    <location>
        <begin position="535"/>
        <end position="653"/>
    </location>
</feature>